<dbReference type="InterPro" id="IPR020568">
    <property type="entry name" value="Ribosomal_Su5_D2-typ_SF"/>
</dbReference>
<dbReference type="InterPro" id="IPR014721">
    <property type="entry name" value="Ribsml_uS5_D2-typ_fold_subgr"/>
</dbReference>
<keyword evidence="3" id="KW-0648">Protein biosynthesis</keyword>
<dbReference type="Gene3D" id="3.30.230.10">
    <property type="match status" value="1"/>
</dbReference>
<dbReference type="GO" id="GO:0003924">
    <property type="term" value="F:GTPase activity"/>
    <property type="evidence" value="ECO:0007669"/>
    <property type="project" value="TreeGrafter"/>
</dbReference>
<reference evidence="7 8" key="1">
    <citation type="submission" date="2014-04" db="EMBL/GenBank/DDBJ databases">
        <title>Evolutionary Origins and Diversification of the Mycorrhizal Mutualists.</title>
        <authorList>
            <consortium name="DOE Joint Genome Institute"/>
            <consortium name="Mycorrhizal Genomics Consortium"/>
            <person name="Kohler A."/>
            <person name="Kuo A."/>
            <person name="Nagy L.G."/>
            <person name="Floudas D."/>
            <person name="Copeland A."/>
            <person name="Barry K.W."/>
            <person name="Cichocki N."/>
            <person name="Veneault-Fourrey C."/>
            <person name="LaButti K."/>
            <person name="Lindquist E.A."/>
            <person name="Lipzen A."/>
            <person name="Lundell T."/>
            <person name="Morin E."/>
            <person name="Murat C."/>
            <person name="Riley R."/>
            <person name="Ohm R."/>
            <person name="Sun H."/>
            <person name="Tunlid A."/>
            <person name="Henrissat B."/>
            <person name="Grigoriev I.V."/>
            <person name="Hibbett D.S."/>
            <person name="Martin F."/>
        </authorList>
    </citation>
    <scope>NUCLEOTIDE SEQUENCE [LARGE SCALE GENOMIC DNA]</scope>
    <source>
        <strain evidence="7 8">Koide BX008</strain>
    </source>
</reference>
<accession>A0A0C2SRE8</accession>
<dbReference type="PANTHER" id="PTHR43636">
    <property type="entry name" value="ELONGATION FACTOR G, MITOCHONDRIAL"/>
    <property type="match status" value="1"/>
</dbReference>
<evidence type="ECO:0000259" key="6">
    <source>
        <dbReference type="SMART" id="SM00889"/>
    </source>
</evidence>
<evidence type="ECO:0000259" key="5">
    <source>
        <dbReference type="SMART" id="SM00838"/>
    </source>
</evidence>
<dbReference type="AlphaFoldDB" id="A0A0C2SRE8"/>
<sequence>MAIKAQDIETPNFFNIRQANKRSFPAHLEIHVERMKREYNVDCTTGKPRVNFRETVTQRAEWCWTDVGFENMGASIPSNLILIPAGFYEASEKRSLSGNPISGCRLVLREGTFQAVDSSELAFRLATIGAFREAYKSARPVILETFMTVLYLSITGQVIGSLNTGRGTVIDSEVPLNDMFEYSIQLRGATQSMEFKNHQPVLPNQQKQLEEAPRKTSPRYTQLKSRQEYHRAIEYVDVQFTELEG</sequence>
<dbReference type="PANTHER" id="PTHR43636:SF2">
    <property type="entry name" value="ELONGATION FACTOR G, MITOCHONDRIAL"/>
    <property type="match status" value="1"/>
</dbReference>
<name>A0A0C2SRE8_AMAMK</name>
<dbReference type="SMART" id="SM00889">
    <property type="entry name" value="EFG_IV"/>
    <property type="match status" value="1"/>
</dbReference>
<dbReference type="InParanoid" id="A0A0C2SRE8"/>
<protein>
    <submittedName>
        <fullName evidence="7">Uncharacterized protein</fullName>
    </submittedName>
</protein>
<dbReference type="SUPFAM" id="SSF54211">
    <property type="entry name" value="Ribosomal protein S5 domain 2-like"/>
    <property type="match status" value="1"/>
</dbReference>
<keyword evidence="1" id="KW-0547">Nucleotide-binding</keyword>
<dbReference type="Proteomes" id="UP000054549">
    <property type="component" value="Unassembled WGS sequence"/>
</dbReference>
<evidence type="ECO:0000256" key="2">
    <source>
        <dbReference type="ARBA" id="ARBA00022768"/>
    </source>
</evidence>
<organism evidence="7 8">
    <name type="scientific">Amanita muscaria (strain Koide BX008)</name>
    <dbReference type="NCBI Taxonomy" id="946122"/>
    <lineage>
        <taxon>Eukaryota</taxon>
        <taxon>Fungi</taxon>
        <taxon>Dikarya</taxon>
        <taxon>Basidiomycota</taxon>
        <taxon>Agaricomycotina</taxon>
        <taxon>Agaricomycetes</taxon>
        <taxon>Agaricomycetidae</taxon>
        <taxon>Agaricales</taxon>
        <taxon>Pluteineae</taxon>
        <taxon>Amanitaceae</taxon>
        <taxon>Amanita</taxon>
    </lineage>
</organism>
<feature type="domain" description="Elongation factor EFG" evidence="5">
    <location>
        <begin position="141"/>
        <end position="209"/>
    </location>
</feature>
<feature type="domain" description="Translation elongation factor EFG/EF2" evidence="6">
    <location>
        <begin position="49"/>
        <end position="139"/>
    </location>
</feature>
<evidence type="ECO:0000256" key="4">
    <source>
        <dbReference type="ARBA" id="ARBA00023134"/>
    </source>
</evidence>
<dbReference type="Pfam" id="PF03764">
    <property type="entry name" value="EFG_IV"/>
    <property type="match status" value="1"/>
</dbReference>
<dbReference type="STRING" id="946122.A0A0C2SRE8"/>
<dbReference type="GO" id="GO:0003746">
    <property type="term" value="F:translation elongation factor activity"/>
    <property type="evidence" value="ECO:0007669"/>
    <property type="project" value="UniProtKB-KW"/>
</dbReference>
<evidence type="ECO:0000313" key="7">
    <source>
        <dbReference type="EMBL" id="KIL56544.1"/>
    </source>
</evidence>
<dbReference type="InterPro" id="IPR035647">
    <property type="entry name" value="EFG_III/V"/>
</dbReference>
<evidence type="ECO:0000256" key="1">
    <source>
        <dbReference type="ARBA" id="ARBA00022741"/>
    </source>
</evidence>
<dbReference type="SMART" id="SM00838">
    <property type="entry name" value="EFG_C"/>
    <property type="match status" value="1"/>
</dbReference>
<evidence type="ECO:0000313" key="8">
    <source>
        <dbReference type="Proteomes" id="UP000054549"/>
    </source>
</evidence>
<keyword evidence="2" id="KW-0251">Elongation factor</keyword>
<dbReference type="InterPro" id="IPR005517">
    <property type="entry name" value="Transl_elong_EFG/EF2_IV"/>
</dbReference>
<dbReference type="GO" id="GO:0070125">
    <property type="term" value="P:mitochondrial translational elongation"/>
    <property type="evidence" value="ECO:0007669"/>
    <property type="project" value="TreeGrafter"/>
</dbReference>
<gene>
    <name evidence="7" type="ORF">M378DRAFT_17006</name>
</gene>
<dbReference type="Gene3D" id="3.30.70.240">
    <property type="match status" value="1"/>
</dbReference>
<keyword evidence="4" id="KW-0342">GTP-binding</keyword>
<proteinExistence type="predicted"/>
<dbReference type="HOGENOM" id="CLU_1133326_0_0_1"/>
<dbReference type="GO" id="GO:0005525">
    <property type="term" value="F:GTP binding"/>
    <property type="evidence" value="ECO:0007669"/>
    <property type="project" value="UniProtKB-KW"/>
</dbReference>
<keyword evidence="8" id="KW-1185">Reference proteome</keyword>
<dbReference type="InterPro" id="IPR000640">
    <property type="entry name" value="EFG_V-like"/>
</dbReference>
<dbReference type="OrthoDB" id="198619at2759"/>
<evidence type="ECO:0000256" key="3">
    <source>
        <dbReference type="ARBA" id="ARBA00022917"/>
    </source>
</evidence>
<dbReference type="SUPFAM" id="SSF54980">
    <property type="entry name" value="EF-G C-terminal domain-like"/>
    <property type="match status" value="1"/>
</dbReference>
<dbReference type="EMBL" id="KN818416">
    <property type="protein sequence ID" value="KIL56544.1"/>
    <property type="molecule type" value="Genomic_DNA"/>
</dbReference>
<dbReference type="GO" id="GO:0005739">
    <property type="term" value="C:mitochondrion"/>
    <property type="evidence" value="ECO:0007669"/>
    <property type="project" value="TreeGrafter"/>
</dbReference>